<dbReference type="Gene3D" id="3.90.660.20">
    <property type="entry name" value="Protoporphyrinogen oxidase, mitochondrial, domain 2"/>
    <property type="match status" value="1"/>
</dbReference>
<proteinExistence type="predicted"/>
<dbReference type="InterPro" id="IPR002937">
    <property type="entry name" value="Amino_oxidase"/>
</dbReference>
<dbReference type="EMBL" id="QEOP01000001">
    <property type="protein sequence ID" value="PVZ95516.1"/>
    <property type="molecule type" value="Genomic_DNA"/>
</dbReference>
<sequence>MTSTAVVGGGIAGLVAARSAAIRGDDVTLVESSGGLGGRVSSVEVGGVRVDVGAESYASRGTQVSQLVAALGLVEVDPVEGGAWLQLADRAVPLPGMSVLGIPGSPLATDVRAVIGARAAWRAWADRVIPELHVGRETDLDRLVRRRMGDSVLEKLVRPVVDGVYGLDPADADAEALIPGINGALTATGSLSSAVLSLRGGAQAGAAVRGIRGGVHLLADALVDDLRARGVRLLKRTTVDGVRPDGDDWRVSGPAFDERFRHVVIATPGDAARDLLEASVGREIVEGWPDGRDSTVVVLVIDDDRLDDSPRGTGVLVADRVDGAATALTHSSAKWPWLREALPRGRHVLRLSYKDRVAIDVRRAVSDASRLSGVDLRPQDVVGHASRSWRQDVSRAYRGVSGRIDRLRLAVDELDGLSVVGAWVAGTGLAAVVRDAQRPPT</sequence>
<feature type="domain" description="Amine oxidase" evidence="1">
    <location>
        <begin position="11"/>
        <end position="428"/>
    </location>
</feature>
<name>A0A2V1HSB8_9MICO</name>
<dbReference type="AlphaFoldDB" id="A0A2V1HSB8"/>
<dbReference type="GO" id="GO:0016491">
    <property type="term" value="F:oxidoreductase activity"/>
    <property type="evidence" value="ECO:0007669"/>
    <property type="project" value="InterPro"/>
</dbReference>
<dbReference type="InterPro" id="IPR036188">
    <property type="entry name" value="FAD/NAD-bd_sf"/>
</dbReference>
<keyword evidence="3" id="KW-1185">Reference proteome</keyword>
<evidence type="ECO:0000313" key="2">
    <source>
        <dbReference type="EMBL" id="PVZ95516.1"/>
    </source>
</evidence>
<dbReference type="PANTHER" id="PTHR42923">
    <property type="entry name" value="PROTOPORPHYRINOGEN OXIDASE"/>
    <property type="match status" value="1"/>
</dbReference>
<dbReference type="Gene3D" id="3.50.50.60">
    <property type="entry name" value="FAD/NAD(P)-binding domain"/>
    <property type="match status" value="1"/>
</dbReference>
<dbReference type="Proteomes" id="UP000244893">
    <property type="component" value="Unassembled WGS sequence"/>
</dbReference>
<gene>
    <name evidence="2" type="ORF">DDQ50_03170</name>
</gene>
<dbReference type="PANTHER" id="PTHR42923:SF3">
    <property type="entry name" value="PROTOPORPHYRINOGEN OXIDASE"/>
    <property type="match status" value="1"/>
</dbReference>
<reference evidence="2 3" key="1">
    <citation type="submission" date="2018-05" db="EMBL/GenBank/DDBJ databases">
        <title>Amnibacterium sp. M8JJ-5, whole genome shotgun sequence.</title>
        <authorList>
            <person name="Tuo L."/>
        </authorList>
    </citation>
    <scope>NUCLEOTIDE SEQUENCE [LARGE SCALE GENOMIC DNA]</scope>
    <source>
        <strain evidence="2 3">M8JJ-5</strain>
    </source>
</reference>
<dbReference type="Pfam" id="PF01593">
    <property type="entry name" value="Amino_oxidase"/>
    <property type="match status" value="1"/>
</dbReference>
<dbReference type="RefSeq" id="WP_116755251.1">
    <property type="nucleotide sequence ID" value="NZ_JBHUEX010000001.1"/>
</dbReference>
<dbReference type="SUPFAM" id="SSF51905">
    <property type="entry name" value="FAD/NAD(P)-binding domain"/>
    <property type="match status" value="1"/>
</dbReference>
<dbReference type="Gene3D" id="1.10.3110.10">
    <property type="entry name" value="protoporphyrinogen ix oxidase, domain 3"/>
    <property type="match status" value="1"/>
</dbReference>
<accession>A0A2V1HSB8</accession>
<dbReference type="InterPro" id="IPR050464">
    <property type="entry name" value="Zeta_carotene_desat/Oxidored"/>
</dbReference>
<organism evidence="2 3">
    <name type="scientific">Amnibacterium flavum</name>
    <dbReference type="NCBI Taxonomy" id="2173173"/>
    <lineage>
        <taxon>Bacteria</taxon>
        <taxon>Bacillati</taxon>
        <taxon>Actinomycetota</taxon>
        <taxon>Actinomycetes</taxon>
        <taxon>Micrococcales</taxon>
        <taxon>Microbacteriaceae</taxon>
        <taxon>Amnibacterium</taxon>
    </lineage>
</organism>
<comment type="caution">
    <text evidence="2">The sequence shown here is derived from an EMBL/GenBank/DDBJ whole genome shotgun (WGS) entry which is preliminary data.</text>
</comment>
<protein>
    <submittedName>
        <fullName evidence="2">Protoporphyrinogen oxidase</fullName>
    </submittedName>
</protein>
<evidence type="ECO:0000313" key="3">
    <source>
        <dbReference type="Proteomes" id="UP000244893"/>
    </source>
</evidence>
<dbReference type="SUPFAM" id="SSF54373">
    <property type="entry name" value="FAD-linked reductases, C-terminal domain"/>
    <property type="match status" value="1"/>
</dbReference>
<evidence type="ECO:0000259" key="1">
    <source>
        <dbReference type="Pfam" id="PF01593"/>
    </source>
</evidence>
<dbReference type="OrthoDB" id="3450553at2"/>